<protein>
    <submittedName>
        <fullName evidence="1">Uncharacterized protein</fullName>
    </submittedName>
</protein>
<sequence>MYHFDFSRRYHFWRTRRCRQILEQKASALNGHTYSMWASAAIECTPGFYLTRSADRTIKLWRNDNVIKSVAGTRSSHSTINGTTGVT</sequence>
<dbReference type="InterPro" id="IPR015943">
    <property type="entry name" value="WD40/YVTN_repeat-like_dom_sf"/>
</dbReference>
<proteinExistence type="predicted"/>
<dbReference type="Proteomes" id="UP001196413">
    <property type="component" value="Unassembled WGS sequence"/>
</dbReference>
<evidence type="ECO:0000313" key="2">
    <source>
        <dbReference type="Proteomes" id="UP001196413"/>
    </source>
</evidence>
<evidence type="ECO:0000313" key="1">
    <source>
        <dbReference type="EMBL" id="KAJ1354262.1"/>
    </source>
</evidence>
<dbReference type="EMBL" id="JAHQIW010002003">
    <property type="protein sequence ID" value="KAJ1354262.1"/>
    <property type="molecule type" value="Genomic_DNA"/>
</dbReference>
<organism evidence="1 2">
    <name type="scientific">Parelaphostrongylus tenuis</name>
    <name type="common">Meningeal worm</name>
    <dbReference type="NCBI Taxonomy" id="148309"/>
    <lineage>
        <taxon>Eukaryota</taxon>
        <taxon>Metazoa</taxon>
        <taxon>Ecdysozoa</taxon>
        <taxon>Nematoda</taxon>
        <taxon>Chromadorea</taxon>
        <taxon>Rhabditida</taxon>
        <taxon>Rhabditina</taxon>
        <taxon>Rhabditomorpha</taxon>
        <taxon>Strongyloidea</taxon>
        <taxon>Metastrongylidae</taxon>
        <taxon>Parelaphostrongylus</taxon>
    </lineage>
</organism>
<comment type="caution">
    <text evidence="1">The sequence shown here is derived from an EMBL/GenBank/DDBJ whole genome shotgun (WGS) entry which is preliminary data.</text>
</comment>
<feature type="non-terminal residue" evidence="1">
    <location>
        <position position="87"/>
    </location>
</feature>
<gene>
    <name evidence="1" type="ORF">KIN20_011137</name>
</gene>
<dbReference type="AlphaFoldDB" id="A0AAD5MT43"/>
<reference evidence="1" key="1">
    <citation type="submission" date="2021-06" db="EMBL/GenBank/DDBJ databases">
        <title>Parelaphostrongylus tenuis whole genome reference sequence.</title>
        <authorList>
            <person name="Garwood T.J."/>
            <person name="Larsen P.A."/>
            <person name="Fountain-Jones N.M."/>
            <person name="Garbe J.R."/>
            <person name="Macchietto M.G."/>
            <person name="Kania S.A."/>
            <person name="Gerhold R.W."/>
            <person name="Richards J.E."/>
            <person name="Wolf T.M."/>
        </authorList>
    </citation>
    <scope>NUCLEOTIDE SEQUENCE</scope>
    <source>
        <strain evidence="1">MNPRO001-30</strain>
        <tissue evidence="1">Meninges</tissue>
    </source>
</reference>
<dbReference type="Gene3D" id="2.130.10.10">
    <property type="entry name" value="YVTN repeat-like/Quinoprotein amine dehydrogenase"/>
    <property type="match status" value="1"/>
</dbReference>
<keyword evidence="2" id="KW-1185">Reference proteome</keyword>
<accession>A0AAD5MT43</accession>
<name>A0AAD5MT43_PARTN</name>